<keyword evidence="3" id="KW-1185">Reference proteome</keyword>
<dbReference type="OrthoDB" id="5599269at2759"/>
<organism evidence="2 3">
    <name type="scientific">Gibberella nygamai</name>
    <name type="common">Bean root rot disease fungus</name>
    <name type="synonym">Fusarium nygamai</name>
    <dbReference type="NCBI Taxonomy" id="42673"/>
    <lineage>
        <taxon>Eukaryota</taxon>
        <taxon>Fungi</taxon>
        <taxon>Dikarya</taxon>
        <taxon>Ascomycota</taxon>
        <taxon>Pezizomycotina</taxon>
        <taxon>Sordariomycetes</taxon>
        <taxon>Hypocreomycetidae</taxon>
        <taxon>Hypocreales</taxon>
        <taxon>Nectriaceae</taxon>
        <taxon>Fusarium</taxon>
        <taxon>Fusarium fujikuroi species complex</taxon>
    </lineage>
</organism>
<feature type="compositionally biased region" description="Polar residues" evidence="1">
    <location>
        <begin position="1"/>
        <end position="15"/>
    </location>
</feature>
<evidence type="ECO:0000313" key="2">
    <source>
        <dbReference type="EMBL" id="PNP57751.1"/>
    </source>
</evidence>
<proteinExistence type="predicted"/>
<evidence type="ECO:0000313" key="3">
    <source>
        <dbReference type="Proteomes" id="UP000236664"/>
    </source>
</evidence>
<accession>A0A2K0UIX6</accession>
<name>A0A2K0UIX6_GIBNY</name>
<sequence length="60" mass="6577">MHRTYSMRQTRAPTASQLQNPPPSQSSTKSGRLFKGSFGKLTSTRHSPLDSIFHTAANSS</sequence>
<comment type="caution">
    <text evidence="2">The sequence shown here is derived from an EMBL/GenBank/DDBJ whole genome shotgun (WGS) entry which is preliminary data.</text>
</comment>
<gene>
    <name evidence="2" type="ORF">FNYG_15182</name>
</gene>
<protein>
    <submittedName>
        <fullName evidence="2">Uncharacterized protein</fullName>
    </submittedName>
</protein>
<feature type="region of interest" description="Disordered" evidence="1">
    <location>
        <begin position="1"/>
        <end position="60"/>
    </location>
</feature>
<dbReference type="AlphaFoldDB" id="A0A2K0UIX6"/>
<dbReference type="Proteomes" id="UP000236664">
    <property type="component" value="Unassembled WGS sequence"/>
</dbReference>
<evidence type="ECO:0000256" key="1">
    <source>
        <dbReference type="SAM" id="MobiDB-lite"/>
    </source>
</evidence>
<dbReference type="STRING" id="42673.A0A2K0UIX6"/>
<reference evidence="2 3" key="1">
    <citation type="submission" date="2017-06" db="EMBL/GenBank/DDBJ databases">
        <title>Genome of Fusarium nygamai isolate CS10214.</title>
        <authorList>
            <person name="Gardiner D.M."/>
            <person name="Obanor F."/>
            <person name="Kazan K."/>
        </authorList>
    </citation>
    <scope>NUCLEOTIDE SEQUENCE [LARGE SCALE GENOMIC DNA]</scope>
    <source>
        <strain evidence="2 3">CS10214</strain>
    </source>
</reference>
<dbReference type="InterPro" id="IPR028245">
    <property type="entry name" value="PIL1/LSP1"/>
</dbReference>
<dbReference type="EMBL" id="MTQA01000480">
    <property type="protein sequence ID" value="PNP57751.1"/>
    <property type="molecule type" value="Genomic_DNA"/>
</dbReference>
<dbReference type="Pfam" id="PF13805">
    <property type="entry name" value="Pil1"/>
    <property type="match status" value="1"/>
</dbReference>